<reference evidence="1" key="2">
    <citation type="submission" date="2025-09" db="UniProtKB">
        <authorList>
            <consortium name="Ensembl"/>
        </authorList>
    </citation>
    <scope>IDENTIFICATION</scope>
</reference>
<dbReference type="GO" id="GO:0003723">
    <property type="term" value="F:RNA binding"/>
    <property type="evidence" value="ECO:0007669"/>
    <property type="project" value="TreeGrafter"/>
</dbReference>
<dbReference type="PANTHER" id="PTHR42753:SF9">
    <property type="entry name" value="LARGE RIBOSOMAL SUBUNIT PROTEIN ML39"/>
    <property type="match status" value="1"/>
</dbReference>
<dbReference type="GeneTree" id="ENSGT00940000156271"/>
<evidence type="ECO:0000313" key="1">
    <source>
        <dbReference type="Ensembl" id="ENSSTUP00000030358.1"/>
    </source>
</evidence>
<dbReference type="GO" id="GO:0005739">
    <property type="term" value="C:mitochondrion"/>
    <property type="evidence" value="ECO:0007669"/>
    <property type="project" value="TreeGrafter"/>
</dbReference>
<name>A0A673Y779_SALTR</name>
<sequence>SPKATVCQFLQRRLASSAASVRPSAAEVRDQRSALFSLEQARQRALYPRTEKIEVTLQKAGLQSTLLGSTCGFSALALVDGKPWPLHQPLTQSCSLSLLTFKDTDPLLVNQAYWRSCAAHLCQVLQDFFKEDLHLHLHLITSGAFCCDVVLDPQLDTWNPSEESLRSLTRGAQQQIHRDLPWEPLEVARYFISIPSQEEVEKSAQSPKGTVMLYRCGDHVLLSGGPLVARTGRCAQYEVTAIHPLGEGEWGLHRRAQGLSLPLQLQAHHTVWRKLRSRAENLVEVPTGSANEAVSDTLTPPSARVGEKRGTEPTLLHLLKIKWDIGL</sequence>
<keyword evidence="2" id="KW-1185">Reference proteome</keyword>
<dbReference type="InterPro" id="IPR050062">
    <property type="entry name" value="Pro-tRNA_synthetase"/>
</dbReference>
<accession>A0A673Y779</accession>
<dbReference type="OMA" id="KVFWTIE"/>
<evidence type="ECO:0000313" key="2">
    <source>
        <dbReference type="Proteomes" id="UP000472277"/>
    </source>
</evidence>
<dbReference type="FunCoup" id="A0A673Y779">
    <property type="interactions" value="2291"/>
</dbReference>
<dbReference type="Gene3D" id="3.30.980.10">
    <property type="entry name" value="Threonyl-trna Synthetase, Chain A, domain 2"/>
    <property type="match status" value="1"/>
</dbReference>
<dbReference type="AlphaFoldDB" id="A0A673Y779"/>
<proteinExistence type="predicted"/>
<dbReference type="SUPFAM" id="SSF55186">
    <property type="entry name" value="ThrRS/AlaRS common domain"/>
    <property type="match status" value="1"/>
</dbReference>
<protein>
    <submittedName>
        <fullName evidence="1">Mitochondrial ribosomal protein L39</fullName>
    </submittedName>
</protein>
<dbReference type="Ensembl" id="ENSSTUT00000031757.1">
    <property type="protein sequence ID" value="ENSSTUP00000030358.1"/>
    <property type="gene ID" value="ENSSTUG00000013093.1"/>
</dbReference>
<dbReference type="InterPro" id="IPR018163">
    <property type="entry name" value="Thr/Ala-tRNA-synth_IIc_edit"/>
</dbReference>
<dbReference type="InParanoid" id="A0A673Y779"/>
<dbReference type="PANTHER" id="PTHR42753">
    <property type="entry name" value="MITOCHONDRIAL RIBOSOME PROTEIN L39/PROLYL-TRNA LIGASE FAMILY MEMBER"/>
    <property type="match status" value="1"/>
</dbReference>
<dbReference type="GO" id="GO:0000166">
    <property type="term" value="F:nucleotide binding"/>
    <property type="evidence" value="ECO:0007669"/>
    <property type="project" value="InterPro"/>
</dbReference>
<organism evidence="1 2">
    <name type="scientific">Salmo trutta</name>
    <name type="common">Brown trout</name>
    <dbReference type="NCBI Taxonomy" id="8032"/>
    <lineage>
        <taxon>Eukaryota</taxon>
        <taxon>Metazoa</taxon>
        <taxon>Chordata</taxon>
        <taxon>Craniata</taxon>
        <taxon>Vertebrata</taxon>
        <taxon>Euteleostomi</taxon>
        <taxon>Actinopterygii</taxon>
        <taxon>Neopterygii</taxon>
        <taxon>Teleostei</taxon>
        <taxon>Protacanthopterygii</taxon>
        <taxon>Salmoniformes</taxon>
        <taxon>Salmonidae</taxon>
        <taxon>Salmoninae</taxon>
        <taxon>Salmo</taxon>
    </lineage>
</organism>
<dbReference type="Proteomes" id="UP000472277">
    <property type="component" value="Chromosome 6"/>
</dbReference>
<reference evidence="1" key="1">
    <citation type="submission" date="2025-08" db="UniProtKB">
        <authorList>
            <consortium name="Ensembl"/>
        </authorList>
    </citation>
    <scope>IDENTIFICATION</scope>
</reference>